<evidence type="ECO:0000313" key="2">
    <source>
        <dbReference type="EMBL" id="MBB4099565.1"/>
    </source>
</evidence>
<evidence type="ECO:0000256" key="1">
    <source>
        <dbReference type="SAM" id="MobiDB-lite"/>
    </source>
</evidence>
<keyword evidence="3" id="KW-1185">Reference proteome</keyword>
<reference evidence="2 3" key="1">
    <citation type="submission" date="2020-08" db="EMBL/GenBank/DDBJ databases">
        <title>Genomic Encyclopedia of Type Strains, Phase IV (KMG-IV): sequencing the most valuable type-strain genomes for metagenomic binning, comparative biology and taxonomic classification.</title>
        <authorList>
            <person name="Goeker M."/>
        </authorList>
    </citation>
    <scope>NUCLEOTIDE SEQUENCE [LARGE SCALE GENOMIC DNA]</scope>
    <source>
        <strain evidence="2 3">DSM 101806</strain>
    </source>
</reference>
<feature type="region of interest" description="Disordered" evidence="1">
    <location>
        <begin position="1"/>
        <end position="23"/>
    </location>
</feature>
<feature type="compositionally biased region" description="Low complexity" evidence="1">
    <location>
        <begin position="12"/>
        <end position="23"/>
    </location>
</feature>
<evidence type="ECO:0000313" key="3">
    <source>
        <dbReference type="Proteomes" id="UP000557392"/>
    </source>
</evidence>
<organism evidence="2 3">
    <name type="scientific">Sphingomonas kyeonggiensis</name>
    <dbReference type="NCBI Taxonomy" id="1268553"/>
    <lineage>
        <taxon>Bacteria</taxon>
        <taxon>Pseudomonadati</taxon>
        <taxon>Pseudomonadota</taxon>
        <taxon>Alphaproteobacteria</taxon>
        <taxon>Sphingomonadales</taxon>
        <taxon>Sphingomonadaceae</taxon>
        <taxon>Sphingomonas</taxon>
    </lineage>
</organism>
<protein>
    <recommendedName>
        <fullName evidence="4">Lipocalin-like domain-containing protein</fullName>
    </recommendedName>
</protein>
<comment type="caution">
    <text evidence="2">The sequence shown here is derived from an EMBL/GenBank/DDBJ whole genome shotgun (WGS) entry which is preliminary data.</text>
</comment>
<evidence type="ECO:0008006" key="4">
    <source>
        <dbReference type="Google" id="ProtNLM"/>
    </source>
</evidence>
<dbReference type="EMBL" id="JACIEH010000003">
    <property type="protein sequence ID" value="MBB4099565.1"/>
    <property type="molecule type" value="Genomic_DNA"/>
</dbReference>
<proteinExistence type="predicted"/>
<dbReference type="AlphaFoldDB" id="A0A7W6JU77"/>
<gene>
    <name evidence="2" type="ORF">GGR46_003137</name>
</gene>
<name>A0A7W6JU77_9SPHN</name>
<accession>A0A7W6JU77</accession>
<dbReference type="RefSeq" id="WP_183998951.1">
    <property type="nucleotide sequence ID" value="NZ_JACIEH010000003.1"/>
</dbReference>
<dbReference type="Proteomes" id="UP000557392">
    <property type="component" value="Unassembled WGS sequence"/>
</dbReference>
<sequence>MKPVQKAQASEVRPVAAVPRPAGPAAPLQAWLVGSWSFENSCASDFIAHYAADGALDNSGETGSWALAGDTVTETIRERYDSAADGTDKVNPPETRSYTIAQIDKDHGTITYQGRKVPMLRC</sequence>